<feature type="domain" description="Guanylate kinase-like" evidence="7">
    <location>
        <begin position="1"/>
        <end position="160"/>
    </location>
</feature>
<keyword evidence="3" id="KW-0808">Transferase</keyword>
<dbReference type="EC" id="2.7.4.8" evidence="2"/>
<dbReference type="InterPro" id="IPR008144">
    <property type="entry name" value="Guanylate_kin-like_dom"/>
</dbReference>
<dbReference type="InterPro" id="IPR008145">
    <property type="entry name" value="GK/Ca_channel_bsu"/>
</dbReference>
<evidence type="ECO:0000313" key="8">
    <source>
        <dbReference type="EMBL" id="KKK96020.1"/>
    </source>
</evidence>
<evidence type="ECO:0000259" key="7">
    <source>
        <dbReference type="PROSITE" id="PS50052"/>
    </source>
</evidence>
<dbReference type="PROSITE" id="PS50052">
    <property type="entry name" value="GUANYLATE_KINASE_2"/>
    <property type="match status" value="1"/>
</dbReference>
<evidence type="ECO:0000256" key="5">
    <source>
        <dbReference type="ARBA" id="ARBA00022777"/>
    </source>
</evidence>
<dbReference type="FunFam" id="3.30.63.10:FF:000002">
    <property type="entry name" value="Guanylate kinase 1"/>
    <property type="match status" value="1"/>
</dbReference>
<evidence type="ECO:0000256" key="6">
    <source>
        <dbReference type="ARBA" id="ARBA00022840"/>
    </source>
</evidence>
<sequence>RMKALNRPYHFAVTATTRPPRPEETDGVDYFFLSDQQYDDMLARGEFLENATVYGHRYGVPKPPIREALVAAKDVLMRTDVQGARYIKSVCPAALTIFVLPPSSHELEWRLRSRATDSAEQLDLRLRTARDELAAADEFDHAVVNDDLNACVDEIERILAAERSREGREPVRI</sequence>
<keyword evidence="6" id="KW-0067">ATP-binding</keyword>
<dbReference type="SMART" id="SM00072">
    <property type="entry name" value="GuKc"/>
    <property type="match status" value="1"/>
</dbReference>
<dbReference type="Gene3D" id="3.40.50.300">
    <property type="entry name" value="P-loop containing nucleotide triphosphate hydrolases"/>
    <property type="match status" value="1"/>
</dbReference>
<dbReference type="NCBIfam" id="TIGR03263">
    <property type="entry name" value="guanyl_kin"/>
    <property type="match status" value="1"/>
</dbReference>
<dbReference type="InterPro" id="IPR020590">
    <property type="entry name" value="Guanylate_kinase_CS"/>
</dbReference>
<dbReference type="GO" id="GO:0005524">
    <property type="term" value="F:ATP binding"/>
    <property type="evidence" value="ECO:0007669"/>
    <property type="project" value="UniProtKB-KW"/>
</dbReference>
<dbReference type="Gene3D" id="3.30.63.10">
    <property type="entry name" value="Guanylate Kinase phosphate binding domain"/>
    <property type="match status" value="1"/>
</dbReference>
<dbReference type="PANTHER" id="PTHR23117">
    <property type="entry name" value="GUANYLATE KINASE-RELATED"/>
    <property type="match status" value="1"/>
</dbReference>
<accession>A0A0F9ACM7</accession>
<dbReference type="CDD" id="cd00071">
    <property type="entry name" value="GMPK"/>
    <property type="match status" value="1"/>
</dbReference>
<keyword evidence="4" id="KW-0547">Nucleotide-binding</keyword>
<evidence type="ECO:0000256" key="1">
    <source>
        <dbReference type="ARBA" id="ARBA00005790"/>
    </source>
</evidence>
<proteinExistence type="inferred from homology"/>
<dbReference type="GO" id="GO:0005829">
    <property type="term" value="C:cytosol"/>
    <property type="evidence" value="ECO:0007669"/>
    <property type="project" value="TreeGrafter"/>
</dbReference>
<dbReference type="InterPro" id="IPR017665">
    <property type="entry name" value="Guanylate_kinase"/>
</dbReference>
<dbReference type="PANTHER" id="PTHR23117:SF13">
    <property type="entry name" value="GUANYLATE KINASE"/>
    <property type="match status" value="1"/>
</dbReference>
<organism evidence="8">
    <name type="scientific">marine sediment metagenome</name>
    <dbReference type="NCBI Taxonomy" id="412755"/>
    <lineage>
        <taxon>unclassified sequences</taxon>
        <taxon>metagenomes</taxon>
        <taxon>ecological metagenomes</taxon>
    </lineage>
</organism>
<dbReference type="PROSITE" id="PS00856">
    <property type="entry name" value="GUANYLATE_KINASE_1"/>
    <property type="match status" value="1"/>
</dbReference>
<dbReference type="InterPro" id="IPR027417">
    <property type="entry name" value="P-loop_NTPase"/>
</dbReference>
<name>A0A0F9ACM7_9ZZZZ</name>
<gene>
    <name evidence="8" type="ORF">LCGC14_2666950</name>
</gene>
<dbReference type="SUPFAM" id="SSF52540">
    <property type="entry name" value="P-loop containing nucleoside triphosphate hydrolases"/>
    <property type="match status" value="1"/>
</dbReference>
<keyword evidence="5" id="KW-0418">Kinase</keyword>
<feature type="non-terminal residue" evidence="8">
    <location>
        <position position="1"/>
    </location>
</feature>
<dbReference type="GO" id="GO:0004385">
    <property type="term" value="F:GMP kinase activity"/>
    <property type="evidence" value="ECO:0007669"/>
    <property type="project" value="UniProtKB-EC"/>
</dbReference>
<comment type="caution">
    <text evidence="8">The sequence shown here is derived from an EMBL/GenBank/DDBJ whole genome shotgun (WGS) entry which is preliminary data.</text>
</comment>
<evidence type="ECO:0000256" key="3">
    <source>
        <dbReference type="ARBA" id="ARBA00022679"/>
    </source>
</evidence>
<comment type="similarity">
    <text evidence="1">Belongs to the guanylate kinase family.</text>
</comment>
<evidence type="ECO:0000256" key="4">
    <source>
        <dbReference type="ARBA" id="ARBA00022741"/>
    </source>
</evidence>
<dbReference type="Pfam" id="PF00625">
    <property type="entry name" value="Guanylate_kin"/>
    <property type="match status" value="1"/>
</dbReference>
<dbReference type="EMBL" id="LAZR01046660">
    <property type="protein sequence ID" value="KKK96020.1"/>
    <property type="molecule type" value="Genomic_DNA"/>
</dbReference>
<dbReference type="AlphaFoldDB" id="A0A0F9ACM7"/>
<reference evidence="8" key="1">
    <citation type="journal article" date="2015" name="Nature">
        <title>Complex archaea that bridge the gap between prokaryotes and eukaryotes.</title>
        <authorList>
            <person name="Spang A."/>
            <person name="Saw J.H."/>
            <person name="Jorgensen S.L."/>
            <person name="Zaremba-Niedzwiedzka K."/>
            <person name="Martijn J."/>
            <person name="Lind A.E."/>
            <person name="van Eijk R."/>
            <person name="Schleper C."/>
            <person name="Guy L."/>
            <person name="Ettema T.J."/>
        </authorList>
    </citation>
    <scope>NUCLEOTIDE SEQUENCE</scope>
</reference>
<protein>
    <recommendedName>
        <fullName evidence="2">guanylate kinase</fullName>
        <ecNumber evidence="2">2.7.4.8</ecNumber>
    </recommendedName>
</protein>
<evidence type="ECO:0000256" key="2">
    <source>
        <dbReference type="ARBA" id="ARBA00012961"/>
    </source>
</evidence>